<comment type="catalytic activity">
    <reaction evidence="11">
        <text>a hydroperoxide + [thioredoxin]-dithiol = an alcohol + [thioredoxin]-disulfide + H2O</text>
        <dbReference type="Rhea" id="RHEA:62620"/>
        <dbReference type="Rhea" id="RHEA-COMP:10698"/>
        <dbReference type="Rhea" id="RHEA-COMP:10700"/>
        <dbReference type="ChEBI" id="CHEBI:15377"/>
        <dbReference type="ChEBI" id="CHEBI:29950"/>
        <dbReference type="ChEBI" id="CHEBI:30879"/>
        <dbReference type="ChEBI" id="CHEBI:35924"/>
        <dbReference type="ChEBI" id="CHEBI:50058"/>
        <dbReference type="EC" id="1.11.1.24"/>
    </reaction>
</comment>
<evidence type="ECO:0000256" key="4">
    <source>
        <dbReference type="ARBA" id="ARBA00022862"/>
    </source>
</evidence>
<dbReference type="InterPro" id="IPR050924">
    <property type="entry name" value="Peroxiredoxin_BCP/PrxQ"/>
</dbReference>
<dbReference type="EC" id="1.11.1.24" evidence="2"/>
<name>A0ABT4CQT3_9CLOT</name>
<evidence type="ECO:0000256" key="5">
    <source>
        <dbReference type="ARBA" id="ARBA00023002"/>
    </source>
</evidence>
<keyword evidence="14" id="KW-1185">Reference proteome</keyword>
<keyword evidence="3" id="KW-0575">Peroxidase</keyword>
<evidence type="ECO:0000313" key="13">
    <source>
        <dbReference type="EMBL" id="MCY6370586.1"/>
    </source>
</evidence>
<dbReference type="Gene3D" id="3.40.30.10">
    <property type="entry name" value="Glutaredoxin"/>
    <property type="match status" value="1"/>
</dbReference>
<proteinExistence type="inferred from homology"/>
<evidence type="ECO:0000256" key="10">
    <source>
        <dbReference type="ARBA" id="ARBA00041373"/>
    </source>
</evidence>
<comment type="similarity">
    <text evidence="9">Belongs to the peroxiredoxin family. BCP/PrxQ subfamily.</text>
</comment>
<gene>
    <name evidence="13" type="ORF">OXH55_08075</name>
</gene>
<accession>A0ABT4CQT3</accession>
<dbReference type="Pfam" id="PF00578">
    <property type="entry name" value="AhpC-TSA"/>
    <property type="match status" value="1"/>
</dbReference>
<evidence type="ECO:0000256" key="6">
    <source>
        <dbReference type="ARBA" id="ARBA00023157"/>
    </source>
</evidence>
<evidence type="ECO:0000256" key="8">
    <source>
        <dbReference type="ARBA" id="ARBA00032824"/>
    </source>
</evidence>
<dbReference type="PANTHER" id="PTHR42801:SF7">
    <property type="entry name" value="SLL1159 PROTEIN"/>
    <property type="match status" value="1"/>
</dbReference>
<comment type="caution">
    <text evidence="13">The sequence shown here is derived from an EMBL/GenBank/DDBJ whole genome shotgun (WGS) entry which is preliminary data.</text>
</comment>
<dbReference type="PANTHER" id="PTHR42801">
    <property type="entry name" value="THIOREDOXIN-DEPENDENT PEROXIDE REDUCTASE"/>
    <property type="match status" value="1"/>
</dbReference>
<dbReference type="EMBL" id="JAPQES010000002">
    <property type="protein sequence ID" value="MCY6370586.1"/>
    <property type="molecule type" value="Genomic_DNA"/>
</dbReference>
<protein>
    <recommendedName>
        <fullName evidence="2">thioredoxin-dependent peroxiredoxin</fullName>
        <ecNumber evidence="2">1.11.1.24</ecNumber>
    </recommendedName>
    <alternativeName>
        <fullName evidence="10">Bacterioferritin comigratory protein</fullName>
    </alternativeName>
    <alternativeName>
        <fullName evidence="8">Thioredoxin peroxidase</fullName>
    </alternativeName>
</protein>
<feature type="domain" description="Thioredoxin" evidence="12">
    <location>
        <begin position="43"/>
        <end position="214"/>
    </location>
</feature>
<dbReference type="InterPro" id="IPR013766">
    <property type="entry name" value="Thioredoxin_domain"/>
</dbReference>
<evidence type="ECO:0000256" key="2">
    <source>
        <dbReference type="ARBA" id="ARBA00013017"/>
    </source>
</evidence>
<dbReference type="CDD" id="cd02970">
    <property type="entry name" value="PRX_like2"/>
    <property type="match status" value="1"/>
</dbReference>
<evidence type="ECO:0000256" key="7">
    <source>
        <dbReference type="ARBA" id="ARBA00023284"/>
    </source>
</evidence>
<keyword evidence="7" id="KW-0676">Redox-active center</keyword>
<dbReference type="Proteomes" id="UP001079657">
    <property type="component" value="Unassembled WGS sequence"/>
</dbReference>
<keyword evidence="6" id="KW-1015">Disulfide bond</keyword>
<organism evidence="13 14">
    <name type="scientific">Clostridium ganghwense</name>
    <dbReference type="NCBI Taxonomy" id="312089"/>
    <lineage>
        <taxon>Bacteria</taxon>
        <taxon>Bacillati</taxon>
        <taxon>Bacillota</taxon>
        <taxon>Clostridia</taxon>
        <taxon>Eubacteriales</taxon>
        <taxon>Clostridiaceae</taxon>
        <taxon>Clostridium</taxon>
    </lineage>
</organism>
<dbReference type="SUPFAM" id="SSF52833">
    <property type="entry name" value="Thioredoxin-like"/>
    <property type="match status" value="1"/>
</dbReference>
<dbReference type="InterPro" id="IPR036249">
    <property type="entry name" value="Thioredoxin-like_sf"/>
</dbReference>
<evidence type="ECO:0000256" key="9">
    <source>
        <dbReference type="ARBA" id="ARBA00038489"/>
    </source>
</evidence>
<keyword evidence="5" id="KW-0560">Oxidoreductase</keyword>
<evidence type="ECO:0000259" key="12">
    <source>
        <dbReference type="PROSITE" id="PS51352"/>
    </source>
</evidence>
<dbReference type="InterPro" id="IPR000866">
    <property type="entry name" value="AhpC/TSA"/>
</dbReference>
<reference evidence="13" key="1">
    <citation type="submission" date="2022-12" db="EMBL/GenBank/DDBJ databases">
        <authorList>
            <person name="Wang J."/>
        </authorList>
    </citation>
    <scope>NUCLEOTIDE SEQUENCE</scope>
    <source>
        <strain evidence="13">HY-42-06</strain>
    </source>
</reference>
<comment type="function">
    <text evidence="1">Thiol-specific peroxidase that catalyzes the reduction of hydrogen peroxide and organic hydroperoxides to water and alcohols, respectively. Plays a role in cell protection against oxidative stress by detoxifying peroxides and as sensor of hydrogen peroxide-mediated signaling events.</text>
</comment>
<evidence type="ECO:0000256" key="11">
    <source>
        <dbReference type="ARBA" id="ARBA00049091"/>
    </source>
</evidence>
<sequence length="214" mass="24282">MNLNLELKKFNEDFLNKAPKDIIDLLRSQAENLAQKGVEKKALKVGDKIPHFILRNAVGEKIDSHDLLEKGPLVISFYRGAWCPYCNLELHAYQEILPEIKALGAQLVAISPELPDNSMSLIEKYLLKYEVLSDIENKVAQKFGLSFQIEEEFKSLYKGVGIDLVATQGNDNYELPIPATYVVDTNGNIVLDYVNIDYTNRLEPKEVIKSLERL</sequence>
<evidence type="ECO:0000256" key="3">
    <source>
        <dbReference type="ARBA" id="ARBA00022559"/>
    </source>
</evidence>
<evidence type="ECO:0000256" key="1">
    <source>
        <dbReference type="ARBA" id="ARBA00003330"/>
    </source>
</evidence>
<keyword evidence="4" id="KW-0049">Antioxidant</keyword>
<evidence type="ECO:0000313" key="14">
    <source>
        <dbReference type="Proteomes" id="UP001079657"/>
    </source>
</evidence>
<dbReference type="RefSeq" id="WP_268049319.1">
    <property type="nucleotide sequence ID" value="NZ_JAPQES010000002.1"/>
</dbReference>
<dbReference type="PROSITE" id="PS51352">
    <property type="entry name" value="THIOREDOXIN_2"/>
    <property type="match status" value="1"/>
</dbReference>